<organism evidence="1 2">
    <name type="scientific">Desulfonema magnum</name>
    <dbReference type="NCBI Taxonomy" id="45655"/>
    <lineage>
        <taxon>Bacteria</taxon>
        <taxon>Pseudomonadati</taxon>
        <taxon>Thermodesulfobacteriota</taxon>
        <taxon>Desulfobacteria</taxon>
        <taxon>Desulfobacterales</taxon>
        <taxon>Desulfococcaceae</taxon>
        <taxon>Desulfonema</taxon>
    </lineage>
</organism>
<dbReference type="KEGG" id="dmm:dnm_068150"/>
<gene>
    <name evidence="1" type="ORF">dnm_068150</name>
</gene>
<protein>
    <submittedName>
        <fullName evidence="1">Uncharacterized protein</fullName>
    </submittedName>
</protein>
<sequence>MRANKNENKTVSVNTTADENENEILFNNAGERLMNRPEVPRSCTYYLRGEDCVILLLHSCDFRVVAG</sequence>
<keyword evidence="2" id="KW-1185">Reference proteome</keyword>
<dbReference type="EMBL" id="CP061800">
    <property type="protein sequence ID" value="QTA90754.1"/>
    <property type="molecule type" value="Genomic_DNA"/>
</dbReference>
<dbReference type="AlphaFoldDB" id="A0A975BRY2"/>
<reference evidence="1" key="1">
    <citation type="journal article" date="2021" name="Microb. Physiol.">
        <title>Proteogenomic Insights into the Physiology of Marine, Sulfate-Reducing, Filamentous Desulfonema limicola and Desulfonema magnum.</title>
        <authorList>
            <person name="Schnaars V."/>
            <person name="Wohlbrand L."/>
            <person name="Scheve S."/>
            <person name="Hinrichs C."/>
            <person name="Reinhardt R."/>
            <person name="Rabus R."/>
        </authorList>
    </citation>
    <scope>NUCLEOTIDE SEQUENCE</scope>
    <source>
        <strain evidence="1">4be13</strain>
    </source>
</reference>
<proteinExistence type="predicted"/>
<evidence type="ECO:0000313" key="2">
    <source>
        <dbReference type="Proteomes" id="UP000663722"/>
    </source>
</evidence>
<accession>A0A975BRY2</accession>
<evidence type="ECO:0000313" key="1">
    <source>
        <dbReference type="EMBL" id="QTA90754.1"/>
    </source>
</evidence>
<dbReference type="Proteomes" id="UP000663722">
    <property type="component" value="Chromosome"/>
</dbReference>
<name>A0A975BRY2_9BACT</name>